<dbReference type="InterPro" id="IPR051045">
    <property type="entry name" value="TonB-dependent_transducer"/>
</dbReference>
<evidence type="ECO:0000256" key="8">
    <source>
        <dbReference type="ARBA" id="ARBA00022989"/>
    </source>
</evidence>
<protein>
    <submittedName>
        <fullName evidence="13">Ferric siderophore ABC transporter substrate-binding protein</fullName>
    </submittedName>
</protein>
<evidence type="ECO:0000256" key="9">
    <source>
        <dbReference type="ARBA" id="ARBA00023136"/>
    </source>
</evidence>
<evidence type="ECO:0000256" key="10">
    <source>
        <dbReference type="SAM" id="MobiDB-lite"/>
    </source>
</evidence>
<dbReference type="GO" id="GO:0055085">
    <property type="term" value="P:transmembrane transport"/>
    <property type="evidence" value="ECO:0007669"/>
    <property type="project" value="InterPro"/>
</dbReference>
<evidence type="ECO:0000256" key="6">
    <source>
        <dbReference type="ARBA" id="ARBA00022692"/>
    </source>
</evidence>
<evidence type="ECO:0000256" key="2">
    <source>
        <dbReference type="ARBA" id="ARBA00006555"/>
    </source>
</evidence>
<accession>A0A0M0HLH0</accession>
<evidence type="ECO:0000313" key="13">
    <source>
        <dbReference type="EMBL" id="KOO02915.1"/>
    </source>
</evidence>
<evidence type="ECO:0000256" key="1">
    <source>
        <dbReference type="ARBA" id="ARBA00004383"/>
    </source>
</evidence>
<evidence type="ECO:0000259" key="12">
    <source>
        <dbReference type="PROSITE" id="PS52015"/>
    </source>
</evidence>
<dbReference type="Pfam" id="PF03544">
    <property type="entry name" value="TonB_C"/>
    <property type="match status" value="1"/>
</dbReference>
<evidence type="ECO:0000256" key="5">
    <source>
        <dbReference type="ARBA" id="ARBA00022519"/>
    </source>
</evidence>
<keyword evidence="8 11" id="KW-1133">Transmembrane helix</keyword>
<feature type="transmembrane region" description="Helical" evidence="11">
    <location>
        <begin position="15"/>
        <end position="37"/>
    </location>
</feature>
<dbReference type="PANTHER" id="PTHR33446:SF2">
    <property type="entry name" value="PROTEIN TONB"/>
    <property type="match status" value="1"/>
</dbReference>
<evidence type="ECO:0000256" key="3">
    <source>
        <dbReference type="ARBA" id="ARBA00022448"/>
    </source>
</evidence>
<keyword evidence="4" id="KW-1003">Cell membrane</keyword>
<feature type="domain" description="TonB C-terminal" evidence="12">
    <location>
        <begin position="205"/>
        <end position="296"/>
    </location>
</feature>
<dbReference type="GO" id="GO:0015031">
    <property type="term" value="P:protein transport"/>
    <property type="evidence" value="ECO:0007669"/>
    <property type="project" value="UniProtKB-KW"/>
</dbReference>
<evidence type="ECO:0000313" key="14">
    <source>
        <dbReference type="Proteomes" id="UP000037515"/>
    </source>
</evidence>
<dbReference type="PANTHER" id="PTHR33446">
    <property type="entry name" value="PROTEIN TONB-RELATED"/>
    <property type="match status" value="1"/>
</dbReference>
<dbReference type="GO" id="GO:0031992">
    <property type="term" value="F:energy transducer activity"/>
    <property type="evidence" value="ECO:0007669"/>
    <property type="project" value="TreeGrafter"/>
</dbReference>
<comment type="similarity">
    <text evidence="2">Belongs to the TonB family.</text>
</comment>
<dbReference type="Gene3D" id="3.30.1150.10">
    <property type="match status" value="1"/>
</dbReference>
<dbReference type="STRING" id="693.AKJ17_13190"/>
<dbReference type="AlphaFoldDB" id="A0A0M0HLH0"/>
<name>A0A0M0HLH0_VIBNE</name>
<keyword evidence="9 11" id="KW-0472">Membrane</keyword>
<keyword evidence="6 11" id="KW-0812">Transmembrane</keyword>
<proteinExistence type="inferred from homology"/>
<feature type="compositionally biased region" description="Polar residues" evidence="10">
    <location>
        <begin position="93"/>
        <end position="109"/>
    </location>
</feature>
<keyword evidence="14" id="KW-1185">Reference proteome</keyword>
<dbReference type="PROSITE" id="PS52015">
    <property type="entry name" value="TONB_CTD"/>
    <property type="match status" value="1"/>
</dbReference>
<dbReference type="NCBIfam" id="TIGR01352">
    <property type="entry name" value="tonB_Cterm"/>
    <property type="match status" value="1"/>
</dbReference>
<evidence type="ECO:0000256" key="11">
    <source>
        <dbReference type="SAM" id="Phobius"/>
    </source>
</evidence>
<evidence type="ECO:0000256" key="7">
    <source>
        <dbReference type="ARBA" id="ARBA00022927"/>
    </source>
</evidence>
<feature type="compositionally biased region" description="Polar residues" evidence="10">
    <location>
        <begin position="162"/>
        <end position="178"/>
    </location>
</feature>
<sequence>MAVHQTTLQSDRLRVWLLPGVVLSVLLHFSLAAHYLYQPMSEVVQPPAAIPVSVAFAAPLAAPRAEKPITNIGPEQKEAVDLVASVAHPDTFHPTSEAPSSEQPISNKPQLERPLVTAAKSSHSSEIAAVKPTPRKTNQAVTDTSKASKKKQKVETQKQTTDASNQLNSAAQVETSAPQLDINKREQVQGVSGALSQHVQQLKLSWKQQLVVHLEQHKRYPRRAKRLRQQGSPLISFTMDRSGQVLGAKLVLSSGTEALDKEALDLVFRAMPLPTPPDEVTGATLTWTVPVRFYVR</sequence>
<evidence type="ECO:0000256" key="4">
    <source>
        <dbReference type="ARBA" id="ARBA00022475"/>
    </source>
</evidence>
<feature type="region of interest" description="Disordered" evidence="10">
    <location>
        <begin position="116"/>
        <end position="179"/>
    </location>
</feature>
<dbReference type="EMBL" id="LHPJ01000010">
    <property type="protein sequence ID" value="KOO02915.1"/>
    <property type="molecule type" value="Genomic_DNA"/>
</dbReference>
<keyword evidence="7" id="KW-0653">Protein transport</keyword>
<dbReference type="InterPro" id="IPR037682">
    <property type="entry name" value="TonB_C"/>
</dbReference>
<dbReference type="SUPFAM" id="SSF74653">
    <property type="entry name" value="TolA/TonB C-terminal domain"/>
    <property type="match status" value="1"/>
</dbReference>
<gene>
    <name evidence="13" type="ORF">AKJ17_13190</name>
</gene>
<organism evidence="13 14">
    <name type="scientific">Vibrio nereis</name>
    <dbReference type="NCBI Taxonomy" id="693"/>
    <lineage>
        <taxon>Bacteria</taxon>
        <taxon>Pseudomonadati</taxon>
        <taxon>Pseudomonadota</taxon>
        <taxon>Gammaproteobacteria</taxon>
        <taxon>Vibrionales</taxon>
        <taxon>Vibrionaceae</taxon>
        <taxon>Vibrio</taxon>
    </lineage>
</organism>
<dbReference type="GO" id="GO:0098797">
    <property type="term" value="C:plasma membrane protein complex"/>
    <property type="evidence" value="ECO:0007669"/>
    <property type="project" value="TreeGrafter"/>
</dbReference>
<feature type="region of interest" description="Disordered" evidence="10">
    <location>
        <begin position="90"/>
        <end position="109"/>
    </location>
</feature>
<dbReference type="Proteomes" id="UP000037515">
    <property type="component" value="Unassembled WGS sequence"/>
</dbReference>
<dbReference type="InterPro" id="IPR006260">
    <property type="entry name" value="TonB/TolA_C"/>
</dbReference>
<comment type="subcellular location">
    <subcellularLocation>
        <location evidence="1">Cell inner membrane</location>
        <topology evidence="1">Single-pass membrane protein</topology>
        <orientation evidence="1">Periplasmic side</orientation>
    </subcellularLocation>
</comment>
<comment type="caution">
    <text evidence="13">The sequence shown here is derived from an EMBL/GenBank/DDBJ whole genome shotgun (WGS) entry which is preliminary data.</text>
</comment>
<reference evidence="14" key="1">
    <citation type="submission" date="2015-08" db="EMBL/GenBank/DDBJ databases">
        <title>Vibrio galatheae sp. nov., a novel member of the Vibrionaceae family isolated from the Solomon Islands.</title>
        <authorList>
            <person name="Giubergia S."/>
            <person name="Machado H."/>
            <person name="Mateiu R.V."/>
            <person name="Gram L."/>
        </authorList>
    </citation>
    <scope>NUCLEOTIDE SEQUENCE [LARGE SCALE GENOMIC DNA]</scope>
    <source>
        <strain evidence="14">DSM 19584</strain>
    </source>
</reference>
<dbReference type="PATRIC" id="fig|693.5.peg.2702"/>
<keyword evidence="5" id="KW-0997">Cell inner membrane</keyword>
<keyword evidence="3" id="KW-0813">Transport</keyword>